<comment type="similarity">
    <text evidence="11 12">Belongs to the TonB-dependent receptor family.</text>
</comment>
<dbReference type="InterPro" id="IPR000531">
    <property type="entry name" value="Beta-barrel_TonB"/>
</dbReference>
<dbReference type="CDD" id="cd01347">
    <property type="entry name" value="ligand_gated_channel"/>
    <property type="match status" value="1"/>
</dbReference>
<evidence type="ECO:0000313" key="16">
    <source>
        <dbReference type="EMBL" id="ANY18656.1"/>
    </source>
</evidence>
<evidence type="ECO:0000256" key="11">
    <source>
        <dbReference type="PROSITE-ProRule" id="PRU01360"/>
    </source>
</evidence>
<dbReference type="Gene3D" id="2.40.170.20">
    <property type="entry name" value="TonB-dependent receptor, beta-barrel domain"/>
    <property type="match status" value="1"/>
</dbReference>
<feature type="signal peptide" evidence="13">
    <location>
        <begin position="1"/>
        <end position="24"/>
    </location>
</feature>
<dbReference type="AlphaFoldDB" id="A0A1B2A927"/>
<evidence type="ECO:0000256" key="6">
    <source>
        <dbReference type="ARBA" id="ARBA00023004"/>
    </source>
</evidence>
<evidence type="ECO:0000313" key="17">
    <source>
        <dbReference type="Proteomes" id="UP000092932"/>
    </source>
</evidence>
<keyword evidence="9 11" id="KW-0472">Membrane</keyword>
<evidence type="ECO:0000256" key="12">
    <source>
        <dbReference type="RuleBase" id="RU003357"/>
    </source>
</evidence>
<comment type="subcellular location">
    <subcellularLocation>
        <location evidence="1 11">Cell outer membrane</location>
        <topology evidence="1 11">Multi-pass membrane protein</topology>
    </subcellularLocation>
</comment>
<evidence type="ECO:0000256" key="13">
    <source>
        <dbReference type="SAM" id="SignalP"/>
    </source>
</evidence>
<evidence type="ECO:0000259" key="15">
    <source>
        <dbReference type="Pfam" id="PF07715"/>
    </source>
</evidence>
<keyword evidence="5 11" id="KW-0812">Transmembrane</keyword>
<keyword evidence="6" id="KW-0408">Iron</keyword>
<sequence length="731" mass="79750">MLRITRFTSGAVILVALPAVPVHAQSAPPAADESEPIIVTARLREEDVQDVPISITQLDNETLERAELNDLQDVAALVPGLVSSSPFGRINASPSIRGIVNAGLGEEQPVAFFLDGVYISGRTALNGTLFGLERIEVARGPQSALYGRNAFAGAVNYITKRPGNRLEGKAQLTAGTQDLYEGKLEVSGPISSALSLGGGLLYRTDDGFFRNSVSGGPEVGSNKTVAALAAANWEPSDALTVYVKALYTDEKDGAPPHFLVPANSQPDQRTGFPRYYTGELPQSGAGFFTNPEHQGVEREALRLSANVDLRLGDKILLQSLTGYNASDGFYDFDADYTARFFNRTLEEFDRYDISQDLRLSGENGDATFNWLVGGSYYYLTDDLLARNYLPGFGQTLPVGTLTTRTTRTWSAYGALELKPSSQVSLRGELRWQNEAATFDSQLVNQAGVPLDLEADWDAWLPRFTASYFPGAGNTMIYASIARGFKAGGYNSFASLFDTERTYEPETNWTYEVGAKTELAPRVTINGALFWMDWSNQQVIGLSTRAPSNNQFTTNAAQSRSRGLELELAYASHNGFSGNIGYALIDAEFLEFQDQDLAFVPIGTDVSGNRIPRTSKHTLNATLQYEGAIGASSSWYARIDGSYQSNQFSTPANLARTGSLTNVNARVGVEFGRVEVAGWVRNLFDDRNPYVGVRWFDATGTYTGLPPFQRAWLVTAREGRRGGISLTYRFGS</sequence>
<evidence type="ECO:0000256" key="9">
    <source>
        <dbReference type="ARBA" id="ARBA00023136"/>
    </source>
</evidence>
<evidence type="ECO:0000256" key="3">
    <source>
        <dbReference type="ARBA" id="ARBA00022452"/>
    </source>
</evidence>
<feature type="chain" id="PRO_5008533871" evidence="13">
    <location>
        <begin position="25"/>
        <end position="731"/>
    </location>
</feature>
<dbReference type="PROSITE" id="PS52016">
    <property type="entry name" value="TONB_DEPENDENT_REC_3"/>
    <property type="match status" value="1"/>
</dbReference>
<keyword evidence="13" id="KW-0732">Signal</keyword>
<dbReference type="GO" id="GO:0006826">
    <property type="term" value="P:iron ion transport"/>
    <property type="evidence" value="ECO:0007669"/>
    <property type="project" value="UniProtKB-KW"/>
</dbReference>
<evidence type="ECO:0000259" key="14">
    <source>
        <dbReference type="Pfam" id="PF00593"/>
    </source>
</evidence>
<dbReference type="PANTHER" id="PTHR32552:SF81">
    <property type="entry name" value="TONB-DEPENDENT OUTER MEMBRANE RECEPTOR"/>
    <property type="match status" value="1"/>
</dbReference>
<evidence type="ECO:0000256" key="2">
    <source>
        <dbReference type="ARBA" id="ARBA00022448"/>
    </source>
</evidence>
<organism evidence="16 17">
    <name type="scientific">Tsuneonella dongtanensis</name>
    <dbReference type="NCBI Taxonomy" id="692370"/>
    <lineage>
        <taxon>Bacteria</taxon>
        <taxon>Pseudomonadati</taxon>
        <taxon>Pseudomonadota</taxon>
        <taxon>Alphaproteobacteria</taxon>
        <taxon>Sphingomonadales</taxon>
        <taxon>Erythrobacteraceae</taxon>
        <taxon>Tsuneonella</taxon>
    </lineage>
</organism>
<evidence type="ECO:0000256" key="8">
    <source>
        <dbReference type="ARBA" id="ARBA00023077"/>
    </source>
</evidence>
<accession>A0A1B2A927</accession>
<dbReference type="STRING" id="692370.A6F68_00120"/>
<proteinExistence type="inferred from homology"/>
<dbReference type="InterPro" id="IPR012910">
    <property type="entry name" value="Plug_dom"/>
</dbReference>
<dbReference type="Pfam" id="PF00593">
    <property type="entry name" value="TonB_dep_Rec_b-barrel"/>
    <property type="match status" value="1"/>
</dbReference>
<reference evidence="16 17" key="1">
    <citation type="submission" date="2016-07" db="EMBL/GenBank/DDBJ databases">
        <title>Complete genome sequence of Altererythrobacter dongtanensis KCTC 22672, a type strain with esterase isolated from tidal flat.</title>
        <authorList>
            <person name="Cheng H."/>
            <person name="Wu Y.-H."/>
            <person name="Zhou P."/>
            <person name="Huo Y.-Y."/>
            <person name="Wang C.-S."/>
            <person name="Xu X.-W."/>
        </authorList>
    </citation>
    <scope>NUCLEOTIDE SEQUENCE [LARGE SCALE GENOMIC DNA]</scope>
    <source>
        <strain evidence="16 17">KCTC 22672</strain>
    </source>
</reference>
<dbReference type="SUPFAM" id="SSF56935">
    <property type="entry name" value="Porins"/>
    <property type="match status" value="1"/>
</dbReference>
<keyword evidence="3 11" id="KW-1134">Transmembrane beta strand</keyword>
<keyword evidence="17" id="KW-1185">Reference proteome</keyword>
<protein>
    <submittedName>
        <fullName evidence="16">Colicin I receptor</fullName>
    </submittedName>
</protein>
<name>A0A1B2A927_9SPHN</name>
<evidence type="ECO:0000256" key="4">
    <source>
        <dbReference type="ARBA" id="ARBA00022496"/>
    </source>
</evidence>
<dbReference type="EMBL" id="CP016591">
    <property type="protein sequence ID" value="ANY18656.1"/>
    <property type="molecule type" value="Genomic_DNA"/>
</dbReference>
<evidence type="ECO:0000256" key="10">
    <source>
        <dbReference type="ARBA" id="ARBA00023237"/>
    </source>
</evidence>
<dbReference type="GO" id="GO:0009279">
    <property type="term" value="C:cell outer membrane"/>
    <property type="evidence" value="ECO:0007669"/>
    <property type="project" value="UniProtKB-SubCell"/>
</dbReference>
<dbReference type="Pfam" id="PF07715">
    <property type="entry name" value="Plug"/>
    <property type="match status" value="1"/>
</dbReference>
<feature type="domain" description="TonB-dependent receptor plug" evidence="15">
    <location>
        <begin position="48"/>
        <end position="154"/>
    </location>
</feature>
<evidence type="ECO:0000256" key="7">
    <source>
        <dbReference type="ARBA" id="ARBA00023065"/>
    </source>
</evidence>
<dbReference type="PANTHER" id="PTHR32552">
    <property type="entry name" value="FERRICHROME IRON RECEPTOR-RELATED"/>
    <property type="match status" value="1"/>
</dbReference>
<keyword evidence="2 11" id="KW-0813">Transport</keyword>
<dbReference type="Proteomes" id="UP000092932">
    <property type="component" value="Chromosome"/>
</dbReference>
<dbReference type="KEGG" id="ado:A6F68_00120"/>
<dbReference type="InterPro" id="IPR036942">
    <property type="entry name" value="Beta-barrel_TonB_sf"/>
</dbReference>
<gene>
    <name evidence="16" type="primary">cirA_2</name>
    <name evidence="16" type="ORF">A6F68_00120</name>
</gene>
<keyword evidence="7" id="KW-0406">Ion transport</keyword>
<evidence type="ECO:0000256" key="1">
    <source>
        <dbReference type="ARBA" id="ARBA00004571"/>
    </source>
</evidence>
<keyword evidence="10 11" id="KW-0998">Cell outer membrane</keyword>
<keyword evidence="8 12" id="KW-0798">TonB box</keyword>
<dbReference type="InterPro" id="IPR039426">
    <property type="entry name" value="TonB-dep_rcpt-like"/>
</dbReference>
<keyword evidence="16" id="KW-0675">Receptor</keyword>
<keyword evidence="4" id="KW-0410">Iron transport</keyword>
<evidence type="ECO:0000256" key="5">
    <source>
        <dbReference type="ARBA" id="ARBA00022692"/>
    </source>
</evidence>
<feature type="domain" description="TonB-dependent receptor-like beta-barrel" evidence="14">
    <location>
        <begin position="266"/>
        <end position="682"/>
    </location>
</feature>